<dbReference type="EMBL" id="JALJYF010000001">
    <property type="protein sequence ID" value="MCP1726226.1"/>
    <property type="molecule type" value="Genomic_DNA"/>
</dbReference>
<evidence type="ECO:0000256" key="1">
    <source>
        <dbReference type="SAM" id="MobiDB-lite"/>
    </source>
</evidence>
<keyword evidence="3" id="KW-1185">Reference proteome</keyword>
<sequence>MRPERIGVSRQRRMTPTSGRGGYQGRYPQPETFAFKQWKVGGFALHQQKRATQIGQPFN</sequence>
<dbReference type="Proteomes" id="UP001523550">
    <property type="component" value="Unassembled WGS sequence"/>
</dbReference>
<reference evidence="2 3" key="1">
    <citation type="submission" date="2022-03" db="EMBL/GenBank/DDBJ databases">
        <title>Genomic Encyclopedia of Type Strains, Phase III (KMG-III): the genomes of soil and plant-associated and newly described type strains.</title>
        <authorList>
            <person name="Whitman W."/>
        </authorList>
    </citation>
    <scope>NUCLEOTIDE SEQUENCE [LARGE SCALE GENOMIC DNA]</scope>
    <source>
        <strain evidence="2 3">BSker1</strain>
    </source>
</reference>
<feature type="region of interest" description="Disordered" evidence="1">
    <location>
        <begin position="1"/>
        <end position="28"/>
    </location>
</feature>
<protein>
    <submittedName>
        <fullName evidence="2">Uncharacterized protein</fullName>
    </submittedName>
</protein>
<comment type="caution">
    <text evidence="2">The sequence shown here is derived from an EMBL/GenBank/DDBJ whole genome shotgun (WGS) entry which is preliminary data.</text>
</comment>
<organism evidence="2 3">
    <name type="scientific">Natronospira proteinivora</name>
    <dbReference type="NCBI Taxonomy" id="1807133"/>
    <lineage>
        <taxon>Bacteria</taxon>
        <taxon>Pseudomonadati</taxon>
        <taxon>Pseudomonadota</taxon>
        <taxon>Gammaproteobacteria</taxon>
        <taxon>Natronospirales</taxon>
        <taxon>Natronospiraceae</taxon>
        <taxon>Natronospira</taxon>
    </lineage>
</organism>
<accession>A0ABT1G4M0</accession>
<gene>
    <name evidence="2" type="ORF">J2T60_000191</name>
</gene>
<evidence type="ECO:0000313" key="2">
    <source>
        <dbReference type="EMBL" id="MCP1726226.1"/>
    </source>
</evidence>
<evidence type="ECO:0000313" key="3">
    <source>
        <dbReference type="Proteomes" id="UP001523550"/>
    </source>
</evidence>
<proteinExistence type="predicted"/>
<name>A0ABT1G4M0_9GAMM</name>